<accession>A0ACC2KSR5</accession>
<protein>
    <submittedName>
        <fullName evidence="1">Uncharacterized protein</fullName>
    </submittedName>
</protein>
<gene>
    <name evidence="1" type="ORF">MRB53_032558</name>
</gene>
<keyword evidence="2" id="KW-1185">Reference proteome</keyword>
<proteinExistence type="predicted"/>
<evidence type="ECO:0000313" key="1">
    <source>
        <dbReference type="EMBL" id="KAJ8624028.1"/>
    </source>
</evidence>
<organism evidence="1 2">
    <name type="scientific">Persea americana</name>
    <name type="common">Avocado</name>
    <dbReference type="NCBI Taxonomy" id="3435"/>
    <lineage>
        <taxon>Eukaryota</taxon>
        <taxon>Viridiplantae</taxon>
        <taxon>Streptophyta</taxon>
        <taxon>Embryophyta</taxon>
        <taxon>Tracheophyta</taxon>
        <taxon>Spermatophyta</taxon>
        <taxon>Magnoliopsida</taxon>
        <taxon>Magnoliidae</taxon>
        <taxon>Laurales</taxon>
        <taxon>Lauraceae</taxon>
        <taxon>Persea</taxon>
    </lineage>
</organism>
<reference evidence="1 2" key="1">
    <citation type="journal article" date="2022" name="Hortic Res">
        <title>A haplotype resolved chromosomal level avocado genome allows analysis of novel avocado genes.</title>
        <authorList>
            <person name="Nath O."/>
            <person name="Fletcher S.J."/>
            <person name="Hayward A."/>
            <person name="Shaw L.M."/>
            <person name="Masouleh A.K."/>
            <person name="Furtado A."/>
            <person name="Henry R.J."/>
            <person name="Mitter N."/>
        </authorList>
    </citation>
    <scope>NUCLEOTIDE SEQUENCE [LARGE SCALE GENOMIC DNA]</scope>
    <source>
        <strain evidence="2">cv. Hass</strain>
    </source>
</reference>
<comment type="caution">
    <text evidence="1">The sequence shown here is derived from an EMBL/GenBank/DDBJ whole genome shotgun (WGS) entry which is preliminary data.</text>
</comment>
<evidence type="ECO:0000313" key="2">
    <source>
        <dbReference type="Proteomes" id="UP001234297"/>
    </source>
</evidence>
<name>A0ACC2KSR5_PERAE</name>
<dbReference type="Proteomes" id="UP001234297">
    <property type="component" value="Chromosome 11"/>
</dbReference>
<dbReference type="EMBL" id="CM056819">
    <property type="protein sequence ID" value="KAJ8624028.1"/>
    <property type="molecule type" value="Genomic_DNA"/>
</dbReference>
<sequence>MCSVLARVVLCAGEIVREAEGSREMVIVDSLRWVVMERMAGERGMGQRDEGWRRDGCWTRRRWRRVAGALASYMTDEEIHKGILYPSISSTHHITIEVGAVVVQAAIAEELAEGHCDVGAKELMHMSKEETVEYVARNMWYSVYSPLVHEK</sequence>